<dbReference type="Pfam" id="PF01119">
    <property type="entry name" value="DNA_mis_repair"/>
    <property type="match status" value="1"/>
</dbReference>
<name>A0A955L1T8_9BACT</name>
<dbReference type="GO" id="GO:0032300">
    <property type="term" value="C:mismatch repair complex"/>
    <property type="evidence" value="ECO:0007669"/>
    <property type="project" value="InterPro"/>
</dbReference>
<evidence type="ECO:0000259" key="1">
    <source>
        <dbReference type="SMART" id="SM00853"/>
    </source>
</evidence>
<evidence type="ECO:0000313" key="3">
    <source>
        <dbReference type="EMBL" id="MCA9381316.1"/>
    </source>
</evidence>
<dbReference type="GO" id="GO:0140664">
    <property type="term" value="F:ATP-dependent DNA damage sensor activity"/>
    <property type="evidence" value="ECO:0007669"/>
    <property type="project" value="InterPro"/>
</dbReference>
<evidence type="ECO:0000313" key="4">
    <source>
        <dbReference type="Proteomes" id="UP000775877"/>
    </source>
</evidence>
<dbReference type="EMBL" id="JAGQLJ010000075">
    <property type="protein sequence ID" value="MCA9381316.1"/>
    <property type="molecule type" value="Genomic_DNA"/>
</dbReference>
<dbReference type="Pfam" id="PF08676">
    <property type="entry name" value="MutL_C"/>
    <property type="match status" value="1"/>
</dbReference>
<dbReference type="InterPro" id="IPR013507">
    <property type="entry name" value="DNA_mismatch_S5_2-like"/>
</dbReference>
<organism evidence="3 4">
    <name type="scientific">Candidatus Dojkabacteria bacterium</name>
    <dbReference type="NCBI Taxonomy" id="2099670"/>
    <lineage>
        <taxon>Bacteria</taxon>
        <taxon>Candidatus Dojkabacteria</taxon>
    </lineage>
</organism>
<dbReference type="SUPFAM" id="SSF118116">
    <property type="entry name" value="DNA mismatch repair protein MutL"/>
    <property type="match status" value="1"/>
</dbReference>
<dbReference type="SMART" id="SM00853">
    <property type="entry name" value="MutL_C"/>
    <property type="match status" value="1"/>
</dbReference>
<dbReference type="InterPro" id="IPR042121">
    <property type="entry name" value="MutL_C_regsub"/>
</dbReference>
<reference evidence="3" key="1">
    <citation type="submission" date="2020-04" db="EMBL/GenBank/DDBJ databases">
        <authorList>
            <person name="Zhang T."/>
        </authorList>
    </citation>
    <scope>NUCLEOTIDE SEQUENCE</scope>
    <source>
        <strain evidence="3">HKST-UBA13</strain>
    </source>
</reference>
<evidence type="ECO:0008006" key="5">
    <source>
        <dbReference type="Google" id="ProtNLM"/>
    </source>
</evidence>
<reference evidence="3" key="2">
    <citation type="journal article" date="2021" name="Microbiome">
        <title>Successional dynamics and alternative stable states in a saline activated sludge microbial community over 9 years.</title>
        <authorList>
            <person name="Wang Y."/>
            <person name="Ye J."/>
            <person name="Ju F."/>
            <person name="Liu L."/>
            <person name="Boyd J.A."/>
            <person name="Deng Y."/>
            <person name="Parks D.H."/>
            <person name="Jiang X."/>
            <person name="Yin X."/>
            <person name="Woodcroft B.J."/>
            <person name="Tyson G.W."/>
            <person name="Hugenholtz P."/>
            <person name="Polz M.F."/>
            <person name="Zhang T."/>
        </authorList>
    </citation>
    <scope>NUCLEOTIDE SEQUENCE</scope>
    <source>
        <strain evidence="3">HKST-UBA13</strain>
    </source>
</reference>
<dbReference type="GO" id="GO:0005524">
    <property type="term" value="F:ATP binding"/>
    <property type="evidence" value="ECO:0007669"/>
    <property type="project" value="InterPro"/>
</dbReference>
<accession>A0A955L1T8</accession>
<gene>
    <name evidence="3" type="ORF">KC678_03555</name>
</gene>
<comment type="caution">
    <text evidence="3">The sequence shown here is derived from an EMBL/GenBank/DDBJ whole genome shotgun (WGS) entry which is preliminary data.</text>
</comment>
<dbReference type="GO" id="GO:0030983">
    <property type="term" value="F:mismatched DNA binding"/>
    <property type="evidence" value="ECO:0007669"/>
    <property type="project" value="InterPro"/>
</dbReference>
<feature type="domain" description="MutL C-terminal dimerisation" evidence="1">
    <location>
        <begin position="180"/>
        <end position="330"/>
    </location>
</feature>
<protein>
    <recommendedName>
        <fullName evidence="5">DNA mismatch repair protein MutL</fullName>
    </recommendedName>
</protein>
<dbReference type="SUPFAM" id="SSF54211">
    <property type="entry name" value="Ribosomal protein S5 domain 2-like"/>
    <property type="match status" value="1"/>
</dbReference>
<dbReference type="Gene3D" id="3.30.1540.20">
    <property type="entry name" value="MutL, C-terminal domain, dimerisation subdomain"/>
    <property type="match status" value="1"/>
</dbReference>
<dbReference type="InterPro" id="IPR038973">
    <property type="entry name" value="MutL/Mlh/Pms-like"/>
</dbReference>
<dbReference type="GO" id="GO:0006298">
    <property type="term" value="P:mismatch repair"/>
    <property type="evidence" value="ECO:0007669"/>
    <property type="project" value="InterPro"/>
</dbReference>
<dbReference type="GO" id="GO:0016887">
    <property type="term" value="F:ATP hydrolysis activity"/>
    <property type="evidence" value="ECO:0007669"/>
    <property type="project" value="InterPro"/>
</dbReference>
<evidence type="ECO:0000259" key="2">
    <source>
        <dbReference type="SMART" id="SM01340"/>
    </source>
</evidence>
<dbReference type="InterPro" id="IPR014790">
    <property type="entry name" value="MutL_C"/>
</dbReference>
<dbReference type="PANTHER" id="PTHR10073:SF12">
    <property type="entry name" value="DNA MISMATCH REPAIR PROTEIN MLH1"/>
    <property type="match status" value="1"/>
</dbReference>
<sequence>NGIKIKGILGDTHLGKKRQKDQFVYVNNRAIKSGLINQAVVQGYQGHMHRDLKPAYILLLAIDPKSVDVNIHPRKLEVKFDDERTIFSSIYNFVNKNLEKASREEVFGDEKEEEIFFKPTIRKSTNYIQPKKNNSSFKVNDAINFTKELYSRPSKSISNVDILGEENSTGIDNMLISTQDVLQIFNTYICFERDNQFFLIDQHAAAEKILFEKLLENNNNVKTKPLLVAEVVTLDSVHSKELILEQSNELKKLGFIIEDFGKESIQVQEIPELTTIDDFKTLIEELLSSPEELGIEFSSEIIKKFDITKTMYLKLATIACHSSIRAGQSLHREEMAQIANDVLNLKTGNTCPHGRPILWKIKRSEIESTFNRDI</sequence>
<dbReference type="Gene3D" id="3.30.1370.100">
    <property type="entry name" value="MutL, C-terminal domain, regulatory subdomain"/>
    <property type="match status" value="1"/>
</dbReference>
<dbReference type="PANTHER" id="PTHR10073">
    <property type="entry name" value="DNA MISMATCH REPAIR PROTEIN MLH, PMS, MUTL"/>
    <property type="match status" value="1"/>
</dbReference>
<proteinExistence type="predicted"/>
<dbReference type="Proteomes" id="UP000775877">
    <property type="component" value="Unassembled WGS sequence"/>
</dbReference>
<feature type="non-terminal residue" evidence="3">
    <location>
        <position position="1"/>
    </location>
</feature>
<feature type="domain" description="DNA mismatch repair protein S5" evidence="2">
    <location>
        <begin position="3"/>
        <end position="99"/>
    </location>
</feature>
<dbReference type="Gene3D" id="3.30.230.10">
    <property type="match status" value="1"/>
</dbReference>
<dbReference type="AlphaFoldDB" id="A0A955L1T8"/>
<dbReference type="CDD" id="cd00782">
    <property type="entry name" value="MutL_Trans"/>
    <property type="match status" value="1"/>
</dbReference>
<dbReference type="InterPro" id="IPR037198">
    <property type="entry name" value="MutL_C_sf"/>
</dbReference>
<dbReference type="InterPro" id="IPR020568">
    <property type="entry name" value="Ribosomal_Su5_D2-typ_SF"/>
</dbReference>
<dbReference type="SMART" id="SM01340">
    <property type="entry name" value="DNA_mis_repair"/>
    <property type="match status" value="1"/>
</dbReference>
<dbReference type="InterPro" id="IPR042120">
    <property type="entry name" value="MutL_C_dimsub"/>
</dbReference>
<dbReference type="InterPro" id="IPR014721">
    <property type="entry name" value="Ribsml_uS5_D2-typ_fold_subgr"/>
</dbReference>